<dbReference type="KEGG" id="pno:SNOG_04934"/>
<proteinExistence type="predicted"/>
<dbReference type="PANTHER" id="PTHR37048">
    <property type="entry name" value="QUESTIONABLE PROTEIN"/>
    <property type="match status" value="1"/>
</dbReference>
<dbReference type="AlphaFoldDB" id="A0A7U2FAZ0"/>
<reference evidence="2" key="1">
    <citation type="journal article" date="2021" name="BMC Genomics">
        <title>Chromosome-level genome assembly and manually-curated proteome of model necrotroph Parastagonospora nodorum Sn15 reveals a genome-wide trove of candidate effector homologs, and redundancy of virulence-related functions within an accessory chromosome.</title>
        <authorList>
            <person name="Bertazzoni S."/>
            <person name="Jones D.A.B."/>
            <person name="Phan H.T."/>
            <person name="Tan K.-C."/>
            <person name="Hane J.K."/>
        </authorList>
    </citation>
    <scope>NUCLEOTIDE SEQUENCE [LARGE SCALE GENOMIC DNA]</scope>
    <source>
        <strain evidence="2">SN15 / ATCC MYA-4574 / FGSC 10173)</strain>
    </source>
</reference>
<accession>A0A7U2FAZ0</accession>
<organism evidence="1 2">
    <name type="scientific">Phaeosphaeria nodorum (strain SN15 / ATCC MYA-4574 / FGSC 10173)</name>
    <name type="common">Glume blotch fungus</name>
    <name type="synonym">Parastagonospora nodorum</name>
    <dbReference type="NCBI Taxonomy" id="321614"/>
    <lineage>
        <taxon>Eukaryota</taxon>
        <taxon>Fungi</taxon>
        <taxon>Dikarya</taxon>
        <taxon>Ascomycota</taxon>
        <taxon>Pezizomycotina</taxon>
        <taxon>Dothideomycetes</taxon>
        <taxon>Pleosporomycetidae</taxon>
        <taxon>Pleosporales</taxon>
        <taxon>Pleosporineae</taxon>
        <taxon>Phaeosphaeriaceae</taxon>
        <taxon>Parastagonospora</taxon>
    </lineage>
</organism>
<gene>
    <name evidence="1" type="ORF">JI435_049340</name>
</gene>
<protein>
    <submittedName>
        <fullName evidence="1">Uncharacterized protein</fullName>
    </submittedName>
</protein>
<dbReference type="OrthoDB" id="3537171at2759"/>
<keyword evidence="2" id="KW-1185">Reference proteome</keyword>
<dbReference type="RefSeq" id="XP_001795347.1">
    <property type="nucleotide sequence ID" value="XM_001795295.1"/>
</dbReference>
<name>A0A7U2FAZ0_PHANO</name>
<dbReference type="EMBL" id="CP069035">
    <property type="protein sequence ID" value="QRD01958.1"/>
    <property type="molecule type" value="Genomic_DNA"/>
</dbReference>
<evidence type="ECO:0000313" key="1">
    <source>
        <dbReference type="EMBL" id="QRD01958.1"/>
    </source>
</evidence>
<sequence length="355" mass="39901">MARTTRVQMNDYEYDYEVGRQEFTTGRSQTEAVDRSVDESQVVQGTVLWLPAREDLPERAVRRAHGKGAIEEGIFNHPVVVVSRPEEDSQIIHFHLITSLQGRRLEQLYSKSNEFHASRRSWFLPVAPTPSHPDAVSKKTKKRFPTLILANGATLRWDSYVNIRHVYKIDISLLRAYSNPDTPTVEVYHFERESTIRMLAKGKSLTLYEPGPQFVGAGLQRTRSEPTPTTHDAYYIAMPMDTQWPSITAYPPPPTRSSQNWSTYPSPNRQPDFHISRTEAARIPGTPPKVPPDGGLTTVLSSMQQQVSGNVQAIAGVTQQKLATVYQSQLVIVKAPVERAWRDLKGVTAIAIASL</sequence>
<dbReference type="VEuPathDB" id="FungiDB:JI435_049340"/>
<dbReference type="OMA" id="WVAKSAW"/>
<dbReference type="Proteomes" id="UP000663193">
    <property type="component" value="Chromosome 13"/>
</dbReference>
<evidence type="ECO:0000313" key="2">
    <source>
        <dbReference type="Proteomes" id="UP000663193"/>
    </source>
</evidence>
<dbReference type="PANTHER" id="PTHR37048:SF2">
    <property type="entry name" value="QUESTIONABLE PROTEIN"/>
    <property type="match status" value="1"/>
</dbReference>